<evidence type="ECO:0000313" key="2">
    <source>
        <dbReference type="EMBL" id="ALS32048.1"/>
    </source>
</evidence>
<dbReference type="RefSeq" id="WP_058372671.1">
    <property type="nucleotide sequence ID" value="NZ_CP011034.1"/>
</dbReference>
<name>A0A0U2VBM8_9GAMM</name>
<gene>
    <name evidence="2" type="ORF">PTRA_a0725</name>
</gene>
<keyword evidence="1" id="KW-1133">Transmembrane helix</keyword>
<dbReference type="Proteomes" id="UP000065261">
    <property type="component" value="Chromosome I"/>
</dbReference>
<dbReference type="AlphaFoldDB" id="A0A0U2VBM8"/>
<dbReference type="KEGG" id="ptn:PTRA_a0725"/>
<accession>A0A0U2VBM8</accession>
<keyword evidence="1" id="KW-0812">Transmembrane</keyword>
<feature type="transmembrane region" description="Helical" evidence="1">
    <location>
        <begin position="39"/>
        <end position="56"/>
    </location>
</feature>
<keyword evidence="1" id="KW-0472">Membrane</keyword>
<dbReference type="OrthoDB" id="6313049at2"/>
<dbReference type="PATRIC" id="fig|1315283.4.peg.646"/>
<evidence type="ECO:0000313" key="3">
    <source>
        <dbReference type="Proteomes" id="UP000065261"/>
    </source>
</evidence>
<protein>
    <submittedName>
        <fullName evidence="2">Uncharacterized protein</fullName>
    </submittedName>
</protein>
<proteinExistence type="predicted"/>
<sequence length="108" mass="12631">MDYLNWLKKEYSGSVNVSDETINDYINSAKMDSQLFREFIKVLGFLIFVVPFNLYLSISEVVTFNSIYYWLIVIFSSFIGVLVALYCEQTLIKKQLKKTINAKHLNKI</sequence>
<feature type="transmembrane region" description="Helical" evidence="1">
    <location>
        <begin position="68"/>
        <end position="87"/>
    </location>
</feature>
<evidence type="ECO:0000256" key="1">
    <source>
        <dbReference type="SAM" id="Phobius"/>
    </source>
</evidence>
<dbReference type="EMBL" id="CP011034">
    <property type="protein sequence ID" value="ALS32048.1"/>
    <property type="molecule type" value="Genomic_DNA"/>
</dbReference>
<organism evidence="2">
    <name type="scientific">Pseudoalteromonas translucida KMM 520</name>
    <dbReference type="NCBI Taxonomy" id="1315283"/>
    <lineage>
        <taxon>Bacteria</taxon>
        <taxon>Pseudomonadati</taxon>
        <taxon>Pseudomonadota</taxon>
        <taxon>Gammaproteobacteria</taxon>
        <taxon>Alteromonadales</taxon>
        <taxon>Pseudoalteromonadaceae</taxon>
        <taxon>Pseudoalteromonas</taxon>
    </lineage>
</organism>
<reference evidence="2 3" key="1">
    <citation type="submission" date="2015-03" db="EMBL/GenBank/DDBJ databases">
        <authorList>
            <person name="Murphy D."/>
        </authorList>
    </citation>
    <scope>NUCLEOTIDE SEQUENCE [LARGE SCALE GENOMIC DNA]</scope>
    <source>
        <strain evidence="2 3">KMM 520</strain>
    </source>
</reference>